<sequence>MGANRKQHKQVPFDKRCNQDFKQGVNFAVVGATAVDLAFFEKKEVHVYTNYSLGVQIEWFKQLLPSHCVSPSCKSNNLELFFSSIIP</sequence>
<evidence type="ECO:0000313" key="3">
    <source>
        <dbReference type="Proteomes" id="UP000631114"/>
    </source>
</evidence>
<dbReference type="PANTHER" id="PTHR22835">
    <property type="entry name" value="ZINC FINGER FYVE DOMAIN CONTAINING PROTEIN"/>
    <property type="match status" value="1"/>
</dbReference>
<organism evidence="2 3">
    <name type="scientific">Coptis chinensis</name>
    <dbReference type="NCBI Taxonomy" id="261450"/>
    <lineage>
        <taxon>Eukaryota</taxon>
        <taxon>Viridiplantae</taxon>
        <taxon>Streptophyta</taxon>
        <taxon>Embryophyta</taxon>
        <taxon>Tracheophyta</taxon>
        <taxon>Spermatophyta</taxon>
        <taxon>Magnoliopsida</taxon>
        <taxon>Ranunculales</taxon>
        <taxon>Ranunculaceae</taxon>
        <taxon>Coptidoideae</taxon>
        <taxon>Coptis</taxon>
    </lineage>
</organism>
<gene>
    <name evidence="2" type="ORF">IFM89_039281</name>
</gene>
<dbReference type="AlphaFoldDB" id="A0A835IIV2"/>
<dbReference type="Proteomes" id="UP000631114">
    <property type="component" value="Unassembled WGS sequence"/>
</dbReference>
<comment type="caution">
    <text evidence="2">The sequence shown here is derived from an EMBL/GenBank/DDBJ whole genome shotgun (WGS) entry which is preliminary data.</text>
</comment>
<evidence type="ECO:0000313" key="2">
    <source>
        <dbReference type="EMBL" id="KAF9617984.1"/>
    </source>
</evidence>
<proteinExistence type="inferred from homology"/>
<dbReference type="EMBL" id="JADFTS010000003">
    <property type="protein sequence ID" value="KAF9617984.1"/>
    <property type="molecule type" value="Genomic_DNA"/>
</dbReference>
<accession>A0A835IIV2</accession>
<reference evidence="2 3" key="1">
    <citation type="submission" date="2020-10" db="EMBL/GenBank/DDBJ databases">
        <title>The Coptis chinensis genome and diversification of protoberbering-type alkaloids.</title>
        <authorList>
            <person name="Wang B."/>
            <person name="Shu S."/>
            <person name="Song C."/>
            <person name="Liu Y."/>
        </authorList>
    </citation>
    <scope>NUCLEOTIDE SEQUENCE [LARGE SCALE GENOMIC DNA]</scope>
    <source>
        <strain evidence="2">HL-2020</strain>
        <tissue evidence="2">Leaf</tissue>
    </source>
</reference>
<dbReference type="OrthoDB" id="1600564at2759"/>
<evidence type="ECO:0000256" key="1">
    <source>
        <dbReference type="ARBA" id="ARBA00008668"/>
    </source>
</evidence>
<keyword evidence="3" id="KW-1185">Reference proteome</keyword>
<dbReference type="PANTHER" id="PTHR22835:SF683">
    <property type="entry name" value="OS05G0506800 PROTEIN"/>
    <property type="match status" value="1"/>
</dbReference>
<name>A0A835IIV2_9MAGN</name>
<protein>
    <submittedName>
        <fullName evidence="2">Uncharacterized protein</fullName>
    </submittedName>
</protein>
<comment type="similarity">
    <text evidence="1">Belongs to the 'GDSL' lipolytic enzyme family.</text>
</comment>